<proteinExistence type="predicted"/>
<gene>
    <name evidence="1" type="ORF">Taro_043139</name>
</gene>
<dbReference type="Proteomes" id="UP000652761">
    <property type="component" value="Unassembled WGS sequence"/>
</dbReference>
<evidence type="ECO:0000313" key="2">
    <source>
        <dbReference type="Proteomes" id="UP000652761"/>
    </source>
</evidence>
<dbReference type="AlphaFoldDB" id="A0A843X3N7"/>
<sequence>MSSTSLLLHQLNQQEQLSSSTIAPSSASISPQIASSLRIFINREASPFFLVINKEKCLLPRPSVLVEEEKNPIISISPLKWCLAAKQSRELCSTEKGVAVEGFGDFRLVEVHLMWFPCKEVAWSVGNADRASFFVFFTLCCGGAAARPFVHGCETERLSRVGLSGSDIGVMNQ</sequence>
<evidence type="ECO:0000313" key="1">
    <source>
        <dbReference type="EMBL" id="MQM10250.1"/>
    </source>
</evidence>
<keyword evidence="2" id="KW-1185">Reference proteome</keyword>
<protein>
    <submittedName>
        <fullName evidence="1">Uncharacterized protein</fullName>
    </submittedName>
</protein>
<name>A0A843X3N7_COLES</name>
<dbReference type="EMBL" id="NMUH01004621">
    <property type="protein sequence ID" value="MQM10250.1"/>
    <property type="molecule type" value="Genomic_DNA"/>
</dbReference>
<organism evidence="1 2">
    <name type="scientific">Colocasia esculenta</name>
    <name type="common">Wild taro</name>
    <name type="synonym">Arum esculentum</name>
    <dbReference type="NCBI Taxonomy" id="4460"/>
    <lineage>
        <taxon>Eukaryota</taxon>
        <taxon>Viridiplantae</taxon>
        <taxon>Streptophyta</taxon>
        <taxon>Embryophyta</taxon>
        <taxon>Tracheophyta</taxon>
        <taxon>Spermatophyta</taxon>
        <taxon>Magnoliopsida</taxon>
        <taxon>Liliopsida</taxon>
        <taxon>Araceae</taxon>
        <taxon>Aroideae</taxon>
        <taxon>Colocasieae</taxon>
        <taxon>Colocasia</taxon>
    </lineage>
</organism>
<accession>A0A843X3N7</accession>
<comment type="caution">
    <text evidence="1">The sequence shown here is derived from an EMBL/GenBank/DDBJ whole genome shotgun (WGS) entry which is preliminary data.</text>
</comment>
<reference evidence="1" key="1">
    <citation type="submission" date="2017-07" db="EMBL/GenBank/DDBJ databases">
        <title>Taro Niue Genome Assembly and Annotation.</title>
        <authorList>
            <person name="Atibalentja N."/>
            <person name="Keating K."/>
            <person name="Fields C.J."/>
        </authorList>
    </citation>
    <scope>NUCLEOTIDE SEQUENCE</scope>
    <source>
        <strain evidence="1">Niue_2</strain>
        <tissue evidence="1">Leaf</tissue>
    </source>
</reference>